<reference evidence="2" key="1">
    <citation type="submission" date="2021-01" db="EMBL/GenBank/DDBJ databases">
        <authorList>
            <consortium name="Genoscope - CEA"/>
            <person name="William W."/>
        </authorList>
    </citation>
    <scope>NUCLEOTIDE SEQUENCE</scope>
</reference>
<accession>A0A8S1Y797</accession>
<proteinExistence type="predicted"/>
<name>A0A8S1Y797_PAROT</name>
<sequence length="486" mass="56942">MSKLKMIENEKIFLCSLHKQPVMMVNLDSQLELNQRLLCNQCIDYMEPYSNVVGFKRVNFQEFLDNKIDVDLRHVESLYTHIIALKSQLIQLLDQLIGNTKDWIQNLQSTHQSQKEYSFFKELDSIILKQELIQNEKMNLTNQIKNINNPWGNKFKYYLGSFQQYPQYQKCQEILNQINESDELIQINQSGPAQLVLIDDSTEQQEKCKAIAFDPTGKIMISTSNNDIKMWNFEKGKITLTDTLCGGYSKDTNLWQSFQAAEEHKDPIYCLILTEKEDQLISGSIDQSIKVWMVDFNQNKLQILYSLVKHTSFVVSLSLNESGQELISCGSDGTIIIWRKGENNMWNFQQVVTNSQQEQGKHVKFLNENQFICLAYKSNYVCVFESADGVYQENIEKRVEFEKDNSALSNWPFFPIIYNKHKNLLCLRHIFHICILKVEEKGKFSIIEQLDYQNQDSYGTVTNNGEYLVFWGSRQNKYQIYEIQYQ</sequence>
<dbReference type="EMBL" id="CAJJDP010000148">
    <property type="protein sequence ID" value="CAD8209018.1"/>
    <property type="molecule type" value="Genomic_DNA"/>
</dbReference>
<dbReference type="PROSITE" id="PS50082">
    <property type="entry name" value="WD_REPEATS_2"/>
    <property type="match status" value="2"/>
</dbReference>
<keyword evidence="3" id="KW-1185">Reference proteome</keyword>
<dbReference type="PANTHER" id="PTHR19920">
    <property type="entry name" value="WD40 PROTEIN CIAO1"/>
    <property type="match status" value="1"/>
</dbReference>
<dbReference type="OMA" id="FICLAYK"/>
<dbReference type="PROSITE" id="PS50294">
    <property type="entry name" value="WD_REPEATS_REGION"/>
    <property type="match status" value="2"/>
</dbReference>
<evidence type="ECO:0000313" key="2">
    <source>
        <dbReference type="EMBL" id="CAD8209018.1"/>
    </source>
</evidence>
<keyword evidence="1" id="KW-0853">WD repeat</keyword>
<dbReference type="AlphaFoldDB" id="A0A8S1Y797"/>
<dbReference type="PANTHER" id="PTHR19920:SF0">
    <property type="entry name" value="CYTOSOLIC IRON-SULFUR PROTEIN ASSEMBLY PROTEIN CIAO1-RELATED"/>
    <property type="match status" value="1"/>
</dbReference>
<dbReference type="GO" id="GO:0097361">
    <property type="term" value="C:cytosolic [4Fe-4S] assembly targeting complex"/>
    <property type="evidence" value="ECO:0007669"/>
    <property type="project" value="TreeGrafter"/>
</dbReference>
<organism evidence="2 3">
    <name type="scientific">Paramecium octaurelia</name>
    <dbReference type="NCBI Taxonomy" id="43137"/>
    <lineage>
        <taxon>Eukaryota</taxon>
        <taxon>Sar</taxon>
        <taxon>Alveolata</taxon>
        <taxon>Ciliophora</taxon>
        <taxon>Intramacronucleata</taxon>
        <taxon>Oligohymenophorea</taxon>
        <taxon>Peniculida</taxon>
        <taxon>Parameciidae</taxon>
        <taxon>Paramecium</taxon>
    </lineage>
</organism>
<dbReference type="OrthoDB" id="306181at2759"/>
<dbReference type="Proteomes" id="UP000683925">
    <property type="component" value="Unassembled WGS sequence"/>
</dbReference>
<gene>
    <name evidence="2" type="ORF">POCTA_138.1.T1460003</name>
</gene>
<dbReference type="Pfam" id="PF00400">
    <property type="entry name" value="WD40"/>
    <property type="match status" value="3"/>
</dbReference>
<feature type="repeat" description="WD" evidence="1">
    <location>
        <begin position="261"/>
        <end position="292"/>
    </location>
</feature>
<dbReference type="GO" id="GO:0016226">
    <property type="term" value="P:iron-sulfur cluster assembly"/>
    <property type="evidence" value="ECO:0007669"/>
    <property type="project" value="TreeGrafter"/>
</dbReference>
<comment type="caution">
    <text evidence="2">The sequence shown here is derived from an EMBL/GenBank/DDBJ whole genome shotgun (WGS) entry which is preliminary data.</text>
</comment>
<evidence type="ECO:0008006" key="4">
    <source>
        <dbReference type="Google" id="ProtNLM"/>
    </source>
</evidence>
<protein>
    <recommendedName>
        <fullName evidence="4">WD40-repeat-containing domain</fullName>
    </recommendedName>
</protein>
<feature type="repeat" description="WD" evidence="1">
    <location>
        <begin position="307"/>
        <end position="338"/>
    </location>
</feature>
<evidence type="ECO:0000256" key="1">
    <source>
        <dbReference type="PROSITE-ProRule" id="PRU00221"/>
    </source>
</evidence>
<evidence type="ECO:0000313" key="3">
    <source>
        <dbReference type="Proteomes" id="UP000683925"/>
    </source>
</evidence>
<dbReference type="SMART" id="SM00320">
    <property type="entry name" value="WD40"/>
    <property type="match status" value="3"/>
</dbReference>
<dbReference type="InterPro" id="IPR001680">
    <property type="entry name" value="WD40_rpt"/>
</dbReference>